<feature type="non-terminal residue" evidence="2">
    <location>
        <position position="58"/>
    </location>
</feature>
<feature type="region of interest" description="Disordered" evidence="1">
    <location>
        <begin position="1"/>
        <end position="22"/>
    </location>
</feature>
<protein>
    <submittedName>
        <fullName evidence="2">Uncharacterized protein</fullName>
    </submittedName>
</protein>
<organism evidence="2 3">
    <name type="scientific">Prorocentrum cordatum</name>
    <dbReference type="NCBI Taxonomy" id="2364126"/>
    <lineage>
        <taxon>Eukaryota</taxon>
        <taxon>Sar</taxon>
        <taxon>Alveolata</taxon>
        <taxon>Dinophyceae</taxon>
        <taxon>Prorocentrales</taxon>
        <taxon>Prorocentraceae</taxon>
        <taxon>Prorocentrum</taxon>
    </lineage>
</organism>
<dbReference type="EMBL" id="CAUYUJ010020272">
    <property type="protein sequence ID" value="CAK0897027.1"/>
    <property type="molecule type" value="Genomic_DNA"/>
</dbReference>
<evidence type="ECO:0000313" key="3">
    <source>
        <dbReference type="Proteomes" id="UP001189429"/>
    </source>
</evidence>
<name>A0ABN9XC11_9DINO</name>
<evidence type="ECO:0000313" key="2">
    <source>
        <dbReference type="EMBL" id="CAK0897027.1"/>
    </source>
</evidence>
<reference evidence="2" key="1">
    <citation type="submission" date="2023-10" db="EMBL/GenBank/DDBJ databases">
        <authorList>
            <person name="Chen Y."/>
            <person name="Shah S."/>
            <person name="Dougan E. K."/>
            <person name="Thang M."/>
            <person name="Chan C."/>
        </authorList>
    </citation>
    <scope>NUCLEOTIDE SEQUENCE [LARGE SCALE GENOMIC DNA]</scope>
</reference>
<accession>A0ABN9XC11</accession>
<keyword evidence="3" id="KW-1185">Reference proteome</keyword>
<comment type="caution">
    <text evidence="2">The sequence shown here is derived from an EMBL/GenBank/DDBJ whole genome shotgun (WGS) entry which is preliminary data.</text>
</comment>
<sequence length="58" mass="6124">SSRPRPRPWGCCRDARVGRSSPTPRAMAAASFAGARSRLRLLLLALACLACQAAGLQT</sequence>
<feature type="non-terminal residue" evidence="2">
    <location>
        <position position="1"/>
    </location>
</feature>
<proteinExistence type="predicted"/>
<evidence type="ECO:0000256" key="1">
    <source>
        <dbReference type="SAM" id="MobiDB-lite"/>
    </source>
</evidence>
<dbReference type="Proteomes" id="UP001189429">
    <property type="component" value="Unassembled WGS sequence"/>
</dbReference>
<gene>
    <name evidence="2" type="ORF">PCOR1329_LOCUS75325</name>
</gene>